<dbReference type="CDD" id="cd06261">
    <property type="entry name" value="TM_PBP2"/>
    <property type="match status" value="2"/>
</dbReference>
<proteinExistence type="inferred from homology"/>
<dbReference type="PROSITE" id="PS50928">
    <property type="entry name" value="ABC_TM1"/>
    <property type="match status" value="2"/>
</dbReference>
<feature type="domain" description="ABC transmembrane type-1" evidence="6">
    <location>
        <begin position="65"/>
        <end position="259"/>
    </location>
</feature>
<evidence type="ECO:0000313" key="8">
    <source>
        <dbReference type="Proteomes" id="UP000515472"/>
    </source>
</evidence>
<evidence type="ECO:0000256" key="5">
    <source>
        <dbReference type="RuleBase" id="RU363032"/>
    </source>
</evidence>
<feature type="transmembrane region" description="Helical" evidence="5">
    <location>
        <begin position="20"/>
        <end position="38"/>
    </location>
</feature>
<dbReference type="RefSeq" id="WP_185244047.1">
    <property type="nucleotide sequence ID" value="NZ_AP023213.1"/>
</dbReference>
<dbReference type="Pfam" id="PF00528">
    <property type="entry name" value="BPD_transp_1"/>
    <property type="match status" value="2"/>
</dbReference>
<feature type="transmembrane region" description="Helical" evidence="5">
    <location>
        <begin position="192"/>
        <end position="213"/>
    </location>
</feature>
<dbReference type="AlphaFoldDB" id="A0A6S6LUW3"/>
<dbReference type="SUPFAM" id="SSF161098">
    <property type="entry name" value="MetI-like"/>
    <property type="match status" value="2"/>
</dbReference>
<feature type="transmembrane region" description="Helical" evidence="5">
    <location>
        <begin position="233"/>
        <end position="255"/>
    </location>
</feature>
<evidence type="ECO:0000256" key="1">
    <source>
        <dbReference type="ARBA" id="ARBA00004651"/>
    </source>
</evidence>
<dbReference type="EMBL" id="AP023213">
    <property type="protein sequence ID" value="BCG45682.1"/>
    <property type="molecule type" value="Genomic_DNA"/>
</dbReference>
<gene>
    <name evidence="7" type="ORF">GEOBRER4_n0445</name>
</gene>
<dbReference type="KEGG" id="gbn:GEOBRER4_04320"/>
<reference evidence="7 8" key="1">
    <citation type="submission" date="2020-06" db="EMBL/GenBank/DDBJ databases">
        <title>Interaction of electrochemicaly active bacteria, Geobacter bremensis R4 on different carbon anode.</title>
        <authorList>
            <person name="Meng L."/>
            <person name="Yoshida N."/>
        </authorList>
    </citation>
    <scope>NUCLEOTIDE SEQUENCE [LARGE SCALE GENOMIC DNA]</scope>
    <source>
        <strain evidence="7 8">R4</strain>
    </source>
</reference>
<feature type="transmembrane region" description="Helical" evidence="5">
    <location>
        <begin position="336"/>
        <end position="357"/>
    </location>
</feature>
<name>A0A6S6LUW3_9BACT</name>
<evidence type="ECO:0000259" key="6">
    <source>
        <dbReference type="PROSITE" id="PS50928"/>
    </source>
</evidence>
<feature type="transmembrane region" description="Helical" evidence="5">
    <location>
        <begin position="412"/>
        <end position="434"/>
    </location>
</feature>
<evidence type="ECO:0000256" key="2">
    <source>
        <dbReference type="ARBA" id="ARBA00022692"/>
    </source>
</evidence>
<protein>
    <submittedName>
        <fullName evidence="7">ABC transporter, permease protein</fullName>
    </submittedName>
</protein>
<dbReference type="InterPro" id="IPR035906">
    <property type="entry name" value="MetI-like_sf"/>
</dbReference>
<feature type="transmembrane region" description="Helical" evidence="5">
    <location>
        <begin position="545"/>
        <end position="564"/>
    </location>
</feature>
<keyword evidence="5" id="KW-0813">Transport</keyword>
<keyword evidence="4 5" id="KW-0472">Membrane</keyword>
<feature type="transmembrane region" description="Helical" evidence="5">
    <location>
        <begin position="69"/>
        <end position="91"/>
    </location>
</feature>
<evidence type="ECO:0000256" key="4">
    <source>
        <dbReference type="ARBA" id="ARBA00023136"/>
    </source>
</evidence>
<feature type="transmembrane region" description="Helical" evidence="5">
    <location>
        <begin position="440"/>
        <end position="465"/>
    </location>
</feature>
<dbReference type="GO" id="GO:0005886">
    <property type="term" value="C:plasma membrane"/>
    <property type="evidence" value="ECO:0007669"/>
    <property type="project" value="UniProtKB-SubCell"/>
</dbReference>
<dbReference type="GO" id="GO:0055085">
    <property type="term" value="P:transmembrane transport"/>
    <property type="evidence" value="ECO:0007669"/>
    <property type="project" value="InterPro"/>
</dbReference>
<comment type="similarity">
    <text evidence="5">Belongs to the binding-protein-dependent transport system permease family.</text>
</comment>
<keyword evidence="3 5" id="KW-1133">Transmembrane helix</keyword>
<feature type="transmembrane region" description="Helical" evidence="5">
    <location>
        <begin position="486"/>
        <end position="508"/>
    </location>
</feature>
<evidence type="ECO:0000313" key="7">
    <source>
        <dbReference type="EMBL" id="BCG45682.1"/>
    </source>
</evidence>
<feature type="transmembrane region" description="Helical" evidence="5">
    <location>
        <begin position="369"/>
        <end position="400"/>
    </location>
</feature>
<dbReference type="PANTHER" id="PTHR42744:SF1">
    <property type="entry name" value="BINDING-PROTEIN-DEPENDENT TRANSPORT SYSTEMS INNER MEMBRANE COMPONENT"/>
    <property type="match status" value="1"/>
</dbReference>
<feature type="domain" description="ABC transmembrane type-1" evidence="6">
    <location>
        <begin position="377"/>
        <end position="563"/>
    </location>
</feature>
<evidence type="ECO:0000256" key="3">
    <source>
        <dbReference type="ARBA" id="ARBA00022989"/>
    </source>
</evidence>
<feature type="transmembrane region" description="Helical" evidence="5">
    <location>
        <begin position="132"/>
        <end position="152"/>
    </location>
</feature>
<dbReference type="InterPro" id="IPR000515">
    <property type="entry name" value="MetI-like"/>
</dbReference>
<accession>A0A6S6LUW3</accession>
<dbReference type="Gene3D" id="1.10.3720.10">
    <property type="entry name" value="MetI-like"/>
    <property type="match status" value="2"/>
</dbReference>
<feature type="transmembrane region" description="Helical" evidence="5">
    <location>
        <begin position="103"/>
        <end position="126"/>
    </location>
</feature>
<comment type="subcellular location">
    <subcellularLocation>
        <location evidence="1 5">Cell membrane</location>
        <topology evidence="1 5">Multi-pass membrane protein</topology>
    </subcellularLocation>
</comment>
<dbReference type="PANTHER" id="PTHR42744">
    <property type="entry name" value="BINDING-PROTEIN-DEPENDENT TRANSPORT SYSTEMS INNER MEMBRANE COMPONENT"/>
    <property type="match status" value="1"/>
</dbReference>
<organism evidence="7 8">
    <name type="scientific">Citrifermentans bremense</name>
    <dbReference type="NCBI Taxonomy" id="60035"/>
    <lineage>
        <taxon>Bacteria</taxon>
        <taxon>Pseudomonadati</taxon>
        <taxon>Thermodesulfobacteriota</taxon>
        <taxon>Desulfuromonadia</taxon>
        <taxon>Geobacterales</taxon>
        <taxon>Geobacteraceae</taxon>
        <taxon>Citrifermentans</taxon>
    </lineage>
</organism>
<sequence length="578" mass="63725">MANRSTPLDKTTGRAAPNLWDFAAFLLVMGLVTLFAWGSREMALPYTPGERIPLSLDPIHLPEYALRTVLRMAAALALSLLFTFSYGTLAAKSRRAERILVPLLNILQSVPILGFLSVTVTGFIALFPGRLLGVECAAIFAIFTSQAWNMAFSFYQSLKTIPADLNEASVLFGLSPWQRFWKLEAPFAMPPLIWNMMMSVSGGWFFVVASEAITVGKTSVTLPGIGSYVAQAIHYRSLSAIGWALLTMLLVILVYDQLLFRPMVAWADKFKFETTESGEGSGSWLLTLFQRARLLRAASRFALDRWIRLTDRLPRRRQRGSFHGVTPAAISRPQEAAWNAALAIGVAGGAWLLVRFVGGEVDGAEIGKVFYLGFLTLTRVTVLLIIASLIWVPIGVAIGLNPKWATRVQPLAQFLAAFPANLFFPVAVFFMVHYHLSPEIWTAPLMILGTQWYILFNVIGGASAIPTDLREAARNFGVSGWKLWKTLLLPGIFPSLVTGLVTAAGGTWNASIVAEIVTWGNTTLTATGLGSYIAVWTEKGDYPRIALGIAVMSIYVVVLNRFFWQRLFTVSQTRYRLG</sequence>
<keyword evidence="2 5" id="KW-0812">Transmembrane</keyword>
<keyword evidence="8" id="KW-1185">Reference proteome</keyword>
<dbReference type="Proteomes" id="UP000515472">
    <property type="component" value="Chromosome"/>
</dbReference>